<sequence>MTAPTVGEITVRQCVVRVVRRGGWSWGPDPRGLVQRVLDALPDLLATEFDEYLTGDGPDLEITEPVRLTVRPVPLAGNGRVSAGLVFERATTGGGDPVPAPVPLPIGAETDASLSTTDTVGEPSTSVISGPVESPEPSAPTLFEELAARDELVALLALLPDETAWAYLAALAGEPAVPATADPLAGPAAEAVSALVRRLSLPQRPSTRAELAELVSFLPAVPPSTSVREETFEGTLLTAIPRSAGETTVGPVLPFLLAGPLARTGYLDAIGPALSGVGLAGHTSLFAAALAHKVLGRTPEANTAAALFAGLETVPDLTGFARQSRLALPVLDGVLALSLCRGHDPADPLLVTGVDDGLLLVDAQGLFPIAWAPAVEGLIPHWTACGRPPVLVRGSPLPPTCLRDLTSAGVRFITDARPLRDDPLTRLPGRSPLWTTGGVESRLAAELHTGHLDELVRALFVPRLPDRELERTAALAASLALGMIAWQLWRERETPHPVLALTRFADLEGTIRFTRDTVHVKLPLGRRHTDLWRGGALADVPNVVWLAGRTLTFSGG</sequence>
<evidence type="ECO:0000256" key="1">
    <source>
        <dbReference type="SAM" id="MobiDB-lite"/>
    </source>
</evidence>
<dbReference type="Proteomes" id="UP000635387">
    <property type="component" value="Unassembled WGS sequence"/>
</dbReference>
<evidence type="ECO:0000313" key="3">
    <source>
        <dbReference type="Proteomes" id="UP000635387"/>
    </source>
</evidence>
<evidence type="ECO:0000313" key="2">
    <source>
        <dbReference type="EMBL" id="GHH05026.1"/>
    </source>
</evidence>
<feature type="region of interest" description="Disordered" evidence="1">
    <location>
        <begin position="114"/>
        <end position="138"/>
    </location>
</feature>
<feature type="compositionally biased region" description="Polar residues" evidence="1">
    <location>
        <begin position="114"/>
        <end position="128"/>
    </location>
</feature>
<gene>
    <name evidence="2" type="ORF">GCM10017790_08500</name>
</gene>
<organism evidence="2 3">
    <name type="scientific">Amycolatopsis oliviviridis</name>
    <dbReference type="NCBI Taxonomy" id="1471590"/>
    <lineage>
        <taxon>Bacteria</taxon>
        <taxon>Bacillati</taxon>
        <taxon>Actinomycetota</taxon>
        <taxon>Actinomycetes</taxon>
        <taxon>Pseudonocardiales</taxon>
        <taxon>Pseudonocardiaceae</taxon>
        <taxon>Amycolatopsis</taxon>
    </lineage>
</organism>
<dbReference type="RefSeq" id="WP_229907583.1">
    <property type="nucleotide sequence ID" value="NZ_BNAY01000001.1"/>
</dbReference>
<comment type="caution">
    <text evidence="2">The sequence shown here is derived from an EMBL/GenBank/DDBJ whole genome shotgun (WGS) entry which is preliminary data.</text>
</comment>
<dbReference type="EMBL" id="BNAY01000001">
    <property type="protein sequence ID" value="GHH05026.1"/>
    <property type="molecule type" value="Genomic_DNA"/>
</dbReference>
<proteinExistence type="predicted"/>
<keyword evidence="3" id="KW-1185">Reference proteome</keyword>
<accession>A0ABQ3LDV5</accession>
<name>A0ABQ3LDV5_9PSEU</name>
<reference evidence="3" key="1">
    <citation type="journal article" date="2019" name="Int. J. Syst. Evol. Microbiol.">
        <title>The Global Catalogue of Microorganisms (GCM) 10K type strain sequencing project: providing services to taxonomists for standard genome sequencing and annotation.</title>
        <authorList>
            <consortium name="The Broad Institute Genomics Platform"/>
            <consortium name="The Broad Institute Genome Sequencing Center for Infectious Disease"/>
            <person name="Wu L."/>
            <person name="Ma J."/>
        </authorList>
    </citation>
    <scope>NUCLEOTIDE SEQUENCE [LARGE SCALE GENOMIC DNA]</scope>
    <source>
        <strain evidence="3">CGMCC 4.7683</strain>
    </source>
</reference>
<protein>
    <submittedName>
        <fullName evidence="2">Uncharacterized protein</fullName>
    </submittedName>
</protein>